<accession>A0A1D1YWJ2</accession>
<keyword evidence="6" id="KW-0472">Membrane</keyword>
<dbReference type="EMBL" id="GDJX01008931">
    <property type="protein sequence ID" value="JAT59005.1"/>
    <property type="molecule type" value="Transcribed_RNA"/>
</dbReference>
<dbReference type="Pfam" id="PF26410">
    <property type="entry name" value="GH5_mannosidase"/>
    <property type="match status" value="1"/>
</dbReference>
<dbReference type="PANTHER" id="PTHR31451">
    <property type="match status" value="1"/>
</dbReference>
<dbReference type="SUPFAM" id="SSF51445">
    <property type="entry name" value="(Trans)glycosidases"/>
    <property type="match status" value="1"/>
</dbReference>
<dbReference type="GO" id="GO:0000272">
    <property type="term" value="P:polysaccharide catabolic process"/>
    <property type="evidence" value="ECO:0007669"/>
    <property type="project" value="InterPro"/>
</dbReference>
<proteinExistence type="inferred from homology"/>
<feature type="domain" description="Glycoside hydrolase family 5" evidence="7">
    <location>
        <begin position="48"/>
        <end position="381"/>
    </location>
</feature>
<dbReference type="FunFam" id="3.20.20.80:FF:000012">
    <property type="entry name" value="Mannan endo-1,4-beta-mannosidase 6"/>
    <property type="match status" value="1"/>
</dbReference>
<dbReference type="InterPro" id="IPR001547">
    <property type="entry name" value="Glyco_hydro_5"/>
</dbReference>
<evidence type="ECO:0000313" key="8">
    <source>
        <dbReference type="EMBL" id="JAT59005.1"/>
    </source>
</evidence>
<dbReference type="EC" id="3.2.1.78" evidence="3"/>
<comment type="catalytic activity">
    <reaction evidence="1">
        <text>Random hydrolysis of (1-&gt;4)-beta-D-mannosidic linkages in mannans, galactomannans and glucomannans.</text>
        <dbReference type="EC" id="3.2.1.78"/>
    </reaction>
</comment>
<dbReference type="PANTHER" id="PTHR31451:SF54">
    <property type="entry name" value="MANNAN ENDO-1,4-BETA-MANNOSIDASE 6"/>
    <property type="match status" value="1"/>
</dbReference>
<dbReference type="GO" id="GO:0016985">
    <property type="term" value="F:mannan endo-1,4-beta-mannosidase activity"/>
    <property type="evidence" value="ECO:0007669"/>
    <property type="project" value="UniProtKB-EC"/>
</dbReference>
<evidence type="ECO:0000256" key="5">
    <source>
        <dbReference type="ARBA" id="ARBA00023295"/>
    </source>
</evidence>
<evidence type="ECO:0000256" key="3">
    <source>
        <dbReference type="ARBA" id="ARBA00012706"/>
    </source>
</evidence>
<feature type="transmembrane region" description="Helical" evidence="6">
    <location>
        <begin position="14"/>
        <end position="30"/>
    </location>
</feature>
<sequence>MATHNSRVTSCDTFRFQIVILLVVSFMILVRSLQLRWDGMDGGGDWNMVEKEGNQFVVDGQPFYFSGFNTYWLMTVAVDPSVRGKIGELFQQASSVGLTVCRTWAFSDGGSKPLQKSPLDYDEQVFEALDFVLSEARKYRIRLILPLCNNWEEYGGKAQYIRWGRAAGLTLTSQDDFYTDPTVRGYYKAYVKAVLNRVNTFTSVAYKDDPTIFAWELMNEPQCPSDPSGDTLQVWIEEMVAHVKAIDTAHLVGVGSEGYYGLSTPNRWQLNPNFYAGLVGTDFIRNHKASGVDFASAHIFPDIWLSSRVSDSHLEFAKVWMESHIEDAESMLEMPVVFGEFGVSSKDKFDDTFRDAFIDTVHDALLSSTRKGGAGGGALLWQLFPEGMDNMDDGYAVVLERSPLTATVISLHSRSLRALDSRVSSWGCPLDCGQGKHRLRAS</sequence>
<dbReference type="InterPro" id="IPR017853">
    <property type="entry name" value="GH"/>
</dbReference>
<keyword evidence="6" id="KW-0812">Transmembrane</keyword>
<dbReference type="AlphaFoldDB" id="A0A1D1YWJ2"/>
<keyword evidence="6" id="KW-1133">Transmembrane helix</keyword>
<keyword evidence="5" id="KW-0326">Glycosidase</keyword>
<keyword evidence="4" id="KW-0378">Hydrolase</keyword>
<reference evidence="8" key="1">
    <citation type="submission" date="2015-07" db="EMBL/GenBank/DDBJ databases">
        <title>Transcriptome Assembly of Anthurium amnicola.</title>
        <authorList>
            <person name="Suzuki J."/>
        </authorList>
    </citation>
    <scope>NUCLEOTIDE SEQUENCE</scope>
</reference>
<evidence type="ECO:0000256" key="4">
    <source>
        <dbReference type="ARBA" id="ARBA00022801"/>
    </source>
</evidence>
<comment type="similarity">
    <text evidence="2">Belongs to the glycosyl hydrolase 5 (cellulase A) family.</text>
</comment>
<name>A0A1D1YWJ2_9ARAE</name>
<evidence type="ECO:0000256" key="2">
    <source>
        <dbReference type="ARBA" id="ARBA00005641"/>
    </source>
</evidence>
<gene>
    <name evidence="8" type="primary">MAN6_8</name>
    <name evidence="8" type="ORF">g.118356</name>
</gene>
<dbReference type="Gene3D" id="3.20.20.80">
    <property type="entry name" value="Glycosidases"/>
    <property type="match status" value="1"/>
</dbReference>
<organism evidence="8">
    <name type="scientific">Anthurium amnicola</name>
    <dbReference type="NCBI Taxonomy" id="1678845"/>
    <lineage>
        <taxon>Eukaryota</taxon>
        <taxon>Viridiplantae</taxon>
        <taxon>Streptophyta</taxon>
        <taxon>Embryophyta</taxon>
        <taxon>Tracheophyta</taxon>
        <taxon>Spermatophyta</taxon>
        <taxon>Magnoliopsida</taxon>
        <taxon>Liliopsida</taxon>
        <taxon>Araceae</taxon>
        <taxon>Pothoideae</taxon>
        <taxon>Potheae</taxon>
        <taxon>Anthurium</taxon>
    </lineage>
</organism>
<evidence type="ECO:0000256" key="6">
    <source>
        <dbReference type="SAM" id="Phobius"/>
    </source>
</evidence>
<dbReference type="InterPro" id="IPR045053">
    <property type="entry name" value="MAN-like"/>
</dbReference>
<protein>
    <recommendedName>
        <fullName evidence="3">mannan endo-1,4-beta-mannosidase</fullName>
        <ecNumber evidence="3">3.2.1.78</ecNumber>
    </recommendedName>
</protein>
<evidence type="ECO:0000256" key="1">
    <source>
        <dbReference type="ARBA" id="ARBA00001678"/>
    </source>
</evidence>
<evidence type="ECO:0000259" key="7">
    <source>
        <dbReference type="Pfam" id="PF26410"/>
    </source>
</evidence>